<dbReference type="AlphaFoldDB" id="A0AAN7REV1"/>
<accession>A0AAN7REV1</accession>
<dbReference type="Pfam" id="PF00156">
    <property type="entry name" value="Pribosyltran"/>
    <property type="match status" value="1"/>
</dbReference>
<dbReference type="EMBL" id="JAXQNO010000001">
    <property type="protein sequence ID" value="KAK4803524.1"/>
    <property type="molecule type" value="Genomic_DNA"/>
</dbReference>
<proteinExistence type="predicted"/>
<dbReference type="GO" id="GO:0004422">
    <property type="term" value="F:hypoxanthine phosphoribosyltransferase activity"/>
    <property type="evidence" value="ECO:0007669"/>
    <property type="project" value="TreeGrafter"/>
</dbReference>
<sequence length="207" mass="22617">MDAHIERILWSEDQISSRVSELASEMAADFATAEPPPVFVAVATGAFLFVADLARRIPLEIAVDFVRADSYGSGTDSSGVPALSLDLKLNIQGRHVILVEDIVDTGSTLSCLIAHLQAKGASSVSVCAFLDKPVRRKVHFQLVGEGKFYRGFEQDEYHPAVILAEYMYSIWMLMIFQLSMPQIKAPIGVGEIRTDAKSMGISLQGNK</sequence>
<dbReference type="CDD" id="cd06223">
    <property type="entry name" value="PRTases_typeI"/>
    <property type="match status" value="1"/>
</dbReference>
<dbReference type="GO" id="GO:0032264">
    <property type="term" value="P:IMP salvage"/>
    <property type="evidence" value="ECO:0007669"/>
    <property type="project" value="TreeGrafter"/>
</dbReference>
<keyword evidence="3" id="KW-1185">Reference proteome</keyword>
<name>A0AAN7REV1_TRANT</name>
<dbReference type="PANTHER" id="PTHR43340">
    <property type="entry name" value="HYPOXANTHINE-GUANINE PHOSPHORIBOSYLTRANSFERASE"/>
    <property type="match status" value="1"/>
</dbReference>
<reference evidence="2 3" key="1">
    <citation type="journal article" date="2023" name="Hortic Res">
        <title>Pangenome of water caltrop reveals structural variations and asymmetric subgenome divergence after allopolyploidization.</title>
        <authorList>
            <person name="Zhang X."/>
            <person name="Chen Y."/>
            <person name="Wang L."/>
            <person name="Yuan Y."/>
            <person name="Fang M."/>
            <person name="Shi L."/>
            <person name="Lu R."/>
            <person name="Comes H.P."/>
            <person name="Ma Y."/>
            <person name="Chen Y."/>
            <person name="Huang G."/>
            <person name="Zhou Y."/>
            <person name="Zheng Z."/>
            <person name="Qiu Y."/>
        </authorList>
    </citation>
    <scope>NUCLEOTIDE SEQUENCE [LARGE SCALE GENOMIC DNA]</scope>
    <source>
        <strain evidence="2">F231</strain>
    </source>
</reference>
<organism evidence="2 3">
    <name type="scientific">Trapa natans</name>
    <name type="common">Water chestnut</name>
    <dbReference type="NCBI Taxonomy" id="22666"/>
    <lineage>
        <taxon>Eukaryota</taxon>
        <taxon>Viridiplantae</taxon>
        <taxon>Streptophyta</taxon>
        <taxon>Embryophyta</taxon>
        <taxon>Tracheophyta</taxon>
        <taxon>Spermatophyta</taxon>
        <taxon>Magnoliopsida</taxon>
        <taxon>eudicotyledons</taxon>
        <taxon>Gunneridae</taxon>
        <taxon>Pentapetalae</taxon>
        <taxon>rosids</taxon>
        <taxon>malvids</taxon>
        <taxon>Myrtales</taxon>
        <taxon>Lythraceae</taxon>
        <taxon>Trapa</taxon>
    </lineage>
</organism>
<comment type="caution">
    <text evidence="2">The sequence shown here is derived from an EMBL/GenBank/DDBJ whole genome shotgun (WGS) entry which is preliminary data.</text>
</comment>
<dbReference type="Gene3D" id="3.40.50.2020">
    <property type="match status" value="1"/>
</dbReference>
<dbReference type="SUPFAM" id="SSF53271">
    <property type="entry name" value="PRTase-like"/>
    <property type="match status" value="1"/>
</dbReference>
<dbReference type="GO" id="GO:0000287">
    <property type="term" value="F:magnesium ion binding"/>
    <property type="evidence" value="ECO:0007669"/>
    <property type="project" value="TreeGrafter"/>
</dbReference>
<dbReference type="InterPro" id="IPR050408">
    <property type="entry name" value="HGPRT"/>
</dbReference>
<evidence type="ECO:0000313" key="3">
    <source>
        <dbReference type="Proteomes" id="UP001346149"/>
    </source>
</evidence>
<protein>
    <recommendedName>
        <fullName evidence="1">Phosphoribosyltransferase domain-containing protein</fullName>
    </recommendedName>
</protein>
<dbReference type="GO" id="GO:0032263">
    <property type="term" value="P:GMP salvage"/>
    <property type="evidence" value="ECO:0007669"/>
    <property type="project" value="TreeGrafter"/>
</dbReference>
<gene>
    <name evidence="2" type="ORF">SAY86_003341</name>
</gene>
<dbReference type="GO" id="GO:0006178">
    <property type="term" value="P:guanine salvage"/>
    <property type="evidence" value="ECO:0007669"/>
    <property type="project" value="TreeGrafter"/>
</dbReference>
<evidence type="ECO:0000259" key="1">
    <source>
        <dbReference type="Pfam" id="PF00156"/>
    </source>
</evidence>
<dbReference type="InterPro" id="IPR000836">
    <property type="entry name" value="PRTase_dom"/>
</dbReference>
<dbReference type="Proteomes" id="UP001346149">
    <property type="component" value="Unassembled WGS sequence"/>
</dbReference>
<dbReference type="GO" id="GO:0046100">
    <property type="term" value="P:hypoxanthine metabolic process"/>
    <property type="evidence" value="ECO:0007669"/>
    <property type="project" value="TreeGrafter"/>
</dbReference>
<dbReference type="PANTHER" id="PTHR43340:SF1">
    <property type="entry name" value="HYPOXANTHINE PHOSPHORIBOSYLTRANSFERASE"/>
    <property type="match status" value="1"/>
</dbReference>
<dbReference type="GO" id="GO:0005829">
    <property type="term" value="C:cytosol"/>
    <property type="evidence" value="ECO:0007669"/>
    <property type="project" value="TreeGrafter"/>
</dbReference>
<evidence type="ECO:0000313" key="2">
    <source>
        <dbReference type="EMBL" id="KAK4803524.1"/>
    </source>
</evidence>
<dbReference type="InterPro" id="IPR029057">
    <property type="entry name" value="PRTase-like"/>
</dbReference>
<feature type="domain" description="Phosphoribosyltransferase" evidence="1">
    <location>
        <begin position="15"/>
        <end position="139"/>
    </location>
</feature>